<protein>
    <submittedName>
        <fullName evidence="1">Uncharacterized protein</fullName>
    </submittedName>
</protein>
<evidence type="ECO:0000313" key="1">
    <source>
        <dbReference type="EMBL" id="UVI39343.1"/>
    </source>
</evidence>
<dbReference type="Proteomes" id="UP001065265">
    <property type="component" value="Chromosome"/>
</dbReference>
<dbReference type="RefSeq" id="WP_265558604.1">
    <property type="nucleotide sequence ID" value="NZ_CP092471.1"/>
</dbReference>
<accession>A0ABY5SXR8</accession>
<evidence type="ECO:0000313" key="2">
    <source>
        <dbReference type="Proteomes" id="UP001065265"/>
    </source>
</evidence>
<sequence length="180" mass="20232">MADLSGVWFHGSPYELSEYRSAYETTGGAVDQNGVYFSRCPWVSFSYARQAHRETSGGWVYAVELDVHVPEHADFSRGYFGFRIPKVLSDRLKAQGRDCFLMPGIVPPPHTGQHADEIALFGPRANSQVRTLGRVAADRMQALYREARYRNYWTDSTVAQDSRQAAETAFAFLNVEVQAA</sequence>
<gene>
    <name evidence="1" type="ORF">L1F33_14120</name>
</gene>
<keyword evidence="2" id="KW-1185">Reference proteome</keyword>
<reference evidence="1" key="1">
    <citation type="submission" date="2022-02" db="EMBL/GenBank/DDBJ databases">
        <title>Qipengyuania spongiae sp. nov., isolated from marine sponge.</title>
        <authorList>
            <person name="Li Z."/>
            <person name="Zhang M."/>
        </authorList>
    </citation>
    <scope>NUCLEOTIDE SEQUENCE</scope>
    <source>
        <strain evidence="1">PHS-Z21</strain>
    </source>
</reference>
<name>A0ABY5SXR8_9SPHN</name>
<dbReference type="EMBL" id="CP092471">
    <property type="protein sequence ID" value="UVI39343.1"/>
    <property type="molecule type" value="Genomic_DNA"/>
</dbReference>
<organism evidence="1 2">
    <name type="scientific">Qipengyuania spongiae</name>
    <dbReference type="NCBI Taxonomy" id="2909673"/>
    <lineage>
        <taxon>Bacteria</taxon>
        <taxon>Pseudomonadati</taxon>
        <taxon>Pseudomonadota</taxon>
        <taxon>Alphaproteobacteria</taxon>
        <taxon>Sphingomonadales</taxon>
        <taxon>Erythrobacteraceae</taxon>
        <taxon>Qipengyuania</taxon>
    </lineage>
</organism>
<proteinExistence type="predicted"/>